<organism evidence="1 2">
    <name type="scientific">Sphingomonas floccifaciens</name>
    <dbReference type="NCBI Taxonomy" id="1844115"/>
    <lineage>
        <taxon>Bacteria</taxon>
        <taxon>Pseudomonadati</taxon>
        <taxon>Pseudomonadota</taxon>
        <taxon>Alphaproteobacteria</taxon>
        <taxon>Sphingomonadales</taxon>
        <taxon>Sphingomonadaceae</taxon>
        <taxon>Sphingomonas</taxon>
    </lineage>
</organism>
<proteinExistence type="predicted"/>
<accession>A0ABW4NDS1</accession>
<protein>
    <recommendedName>
        <fullName evidence="3">DNA-binding protein</fullName>
    </recommendedName>
</protein>
<gene>
    <name evidence="1" type="ORF">ACFSC3_12010</name>
</gene>
<name>A0ABW4NDS1_9SPHN</name>
<keyword evidence="2" id="KW-1185">Reference proteome</keyword>
<evidence type="ECO:0000313" key="1">
    <source>
        <dbReference type="EMBL" id="MFD1788297.1"/>
    </source>
</evidence>
<dbReference type="EMBL" id="JBHUFC010000003">
    <property type="protein sequence ID" value="MFD1788297.1"/>
    <property type="molecule type" value="Genomic_DNA"/>
</dbReference>
<reference evidence="2" key="1">
    <citation type="journal article" date="2019" name="Int. J. Syst. Evol. Microbiol.">
        <title>The Global Catalogue of Microorganisms (GCM) 10K type strain sequencing project: providing services to taxonomists for standard genome sequencing and annotation.</title>
        <authorList>
            <consortium name="The Broad Institute Genomics Platform"/>
            <consortium name="The Broad Institute Genome Sequencing Center for Infectious Disease"/>
            <person name="Wu L."/>
            <person name="Ma J."/>
        </authorList>
    </citation>
    <scope>NUCLEOTIDE SEQUENCE [LARGE SCALE GENOMIC DNA]</scope>
    <source>
        <strain evidence="2">Q85</strain>
    </source>
</reference>
<comment type="caution">
    <text evidence="1">The sequence shown here is derived from an EMBL/GenBank/DDBJ whole genome shotgun (WGS) entry which is preliminary data.</text>
</comment>
<dbReference type="RefSeq" id="WP_380940682.1">
    <property type="nucleotide sequence ID" value="NZ_JBHUFC010000003.1"/>
</dbReference>
<dbReference type="Proteomes" id="UP001597283">
    <property type="component" value="Unassembled WGS sequence"/>
</dbReference>
<evidence type="ECO:0000313" key="2">
    <source>
        <dbReference type="Proteomes" id="UP001597283"/>
    </source>
</evidence>
<evidence type="ECO:0008006" key="3">
    <source>
        <dbReference type="Google" id="ProtNLM"/>
    </source>
</evidence>
<sequence>MDRHRRKSRELPMATISPDEFAQYRRYLPAVTKAGVMATYHISQHSWYKLRDGKPVKISVLATLRRRFAVVTGVAG</sequence>